<dbReference type="OrthoDB" id="9774475at2"/>
<gene>
    <name evidence="2" type="ORF">D5S18_28235</name>
</gene>
<dbReference type="RefSeq" id="WP_120044162.1">
    <property type="nucleotide sequence ID" value="NZ_QZFU01000041.1"/>
</dbReference>
<organism evidence="2 3">
    <name type="scientific">Nocardia panacis</name>
    <dbReference type="NCBI Taxonomy" id="2340916"/>
    <lineage>
        <taxon>Bacteria</taxon>
        <taxon>Bacillati</taxon>
        <taxon>Actinomycetota</taxon>
        <taxon>Actinomycetes</taxon>
        <taxon>Mycobacteriales</taxon>
        <taxon>Nocardiaceae</taxon>
        <taxon>Nocardia</taxon>
    </lineage>
</organism>
<dbReference type="GO" id="GO:0003824">
    <property type="term" value="F:catalytic activity"/>
    <property type="evidence" value="ECO:0007669"/>
    <property type="project" value="InterPro"/>
</dbReference>
<dbReference type="PANTHER" id="PTHR30083:SF0">
    <property type="entry name" value="3'-PHOSPHOADENOSINE 5'-PHOSPHOSULFATE SULFOTRANSFERASE (PAPS REDUCTASE)_FAD SYNTHETASE"/>
    <property type="match status" value="1"/>
</dbReference>
<accession>A0A3A4KBX2</accession>
<name>A0A3A4KBX2_9NOCA</name>
<evidence type="ECO:0000313" key="3">
    <source>
        <dbReference type="Proteomes" id="UP000266677"/>
    </source>
</evidence>
<dbReference type="InterPro" id="IPR014729">
    <property type="entry name" value="Rossmann-like_a/b/a_fold"/>
</dbReference>
<dbReference type="InterPro" id="IPR002500">
    <property type="entry name" value="PAPS_reduct_dom"/>
</dbReference>
<dbReference type="Pfam" id="PF01507">
    <property type="entry name" value="PAPS_reduct"/>
    <property type="match status" value="1"/>
</dbReference>
<dbReference type="PANTHER" id="PTHR30083">
    <property type="entry name" value="TRANSCRIPTIONAL REGULATOR-RELATED"/>
    <property type="match status" value="1"/>
</dbReference>
<keyword evidence="3" id="KW-1185">Reference proteome</keyword>
<feature type="domain" description="Phosphoadenosine phosphosulphate reductase" evidence="1">
    <location>
        <begin position="30"/>
        <end position="224"/>
    </location>
</feature>
<dbReference type="GO" id="GO:0071453">
    <property type="term" value="P:cellular response to oxygen levels"/>
    <property type="evidence" value="ECO:0007669"/>
    <property type="project" value="TreeGrafter"/>
</dbReference>
<evidence type="ECO:0000313" key="2">
    <source>
        <dbReference type="EMBL" id="RJO69792.1"/>
    </source>
</evidence>
<reference evidence="2 3" key="1">
    <citation type="submission" date="2018-09" db="EMBL/GenBank/DDBJ databases">
        <title>YIM PH21274 draft genome.</title>
        <authorList>
            <person name="Miao C."/>
        </authorList>
    </citation>
    <scope>NUCLEOTIDE SEQUENCE [LARGE SCALE GENOMIC DNA]</scope>
    <source>
        <strain evidence="2 3">YIM PH 21724</strain>
    </source>
</reference>
<sequence length="359" mass="41523">MARVKGFIDANVYEEAKKRMHRVYDLFDTVMVAFSGGKDSLAALHLVREVALERGDARPLKVVFRDEELIPDQVVDFVDKYRQFDWIDMRWYCVPLESTKYILGQSTRYIQWDPAREHMRPVPEWALTPEKLSLPTDLVLDQYTADTLVSREEKGKVAIVTGVRAAESIMRFNALKAKLHDNYINATKDQRVMTVKPLFDWQENDIFRYFYDRGIMYCPIYDSQVLSGTPLRVSTPLHAESAKTFGRLRAYAPTFYEQVISLVPEMAVQERYYSELDRGALMTRYGQSFDGVQAYVEETITDEAQRKKALTVLKRIRITAARNPAAYPPDHVLKQFMAGAYKRTITPMTKAEQKKRAAK</sequence>
<evidence type="ECO:0000259" key="1">
    <source>
        <dbReference type="Pfam" id="PF01507"/>
    </source>
</evidence>
<protein>
    <submittedName>
        <fullName evidence="2">Peptidase S14</fullName>
    </submittedName>
</protein>
<dbReference type="Gene3D" id="3.40.50.620">
    <property type="entry name" value="HUPs"/>
    <property type="match status" value="1"/>
</dbReference>
<comment type="caution">
    <text evidence="2">The sequence shown here is derived from an EMBL/GenBank/DDBJ whole genome shotgun (WGS) entry which is preliminary data.</text>
</comment>
<dbReference type="AlphaFoldDB" id="A0A3A4KBX2"/>
<proteinExistence type="predicted"/>
<dbReference type="EMBL" id="QZFU01000041">
    <property type="protein sequence ID" value="RJO69792.1"/>
    <property type="molecule type" value="Genomic_DNA"/>
</dbReference>
<dbReference type="Proteomes" id="UP000266677">
    <property type="component" value="Unassembled WGS sequence"/>
</dbReference>
<dbReference type="SUPFAM" id="SSF52402">
    <property type="entry name" value="Adenine nucleotide alpha hydrolases-like"/>
    <property type="match status" value="1"/>
</dbReference>